<gene>
    <name evidence="2" type="ordered locus">KNP414_07159</name>
</gene>
<accession>F8FM43</accession>
<reference evidence="3" key="1">
    <citation type="submission" date="2011-06" db="EMBL/GenBank/DDBJ databases">
        <title>Complete genome sequence of Paenibacillus mucilaginosus KNP414.</title>
        <authorList>
            <person name="Wang J."/>
            <person name="Hu S."/>
            <person name="Hu X."/>
            <person name="Zhang B."/>
            <person name="Dong D."/>
            <person name="Zhang S."/>
            <person name="Zhao K."/>
            <person name="Wu D."/>
        </authorList>
    </citation>
    <scope>NUCLEOTIDE SEQUENCE [LARGE SCALE GENOMIC DNA]</scope>
    <source>
        <strain evidence="3">KNP414</strain>
    </source>
</reference>
<feature type="region of interest" description="Disordered" evidence="1">
    <location>
        <begin position="33"/>
        <end position="53"/>
    </location>
</feature>
<organism evidence="2 3">
    <name type="scientific">Paenibacillus mucilaginosus (strain KNP414)</name>
    <dbReference type="NCBI Taxonomy" id="1036673"/>
    <lineage>
        <taxon>Bacteria</taxon>
        <taxon>Bacillati</taxon>
        <taxon>Bacillota</taxon>
        <taxon>Bacilli</taxon>
        <taxon>Bacillales</taxon>
        <taxon>Paenibacillaceae</taxon>
        <taxon>Paenibacillus</taxon>
    </lineage>
</organism>
<protein>
    <submittedName>
        <fullName evidence="2">Uncharacterized protein</fullName>
    </submittedName>
</protein>
<name>F8FM43_PAEMK</name>
<evidence type="ECO:0000313" key="2">
    <source>
        <dbReference type="EMBL" id="AEI45669.1"/>
    </source>
</evidence>
<dbReference type="RefSeq" id="WP_013920810.1">
    <property type="nucleotide sequence ID" value="NC_015690.1"/>
</dbReference>
<dbReference type="AlphaFoldDB" id="F8FM43"/>
<evidence type="ECO:0000256" key="1">
    <source>
        <dbReference type="SAM" id="MobiDB-lite"/>
    </source>
</evidence>
<dbReference type="EMBL" id="CP002869">
    <property type="protein sequence ID" value="AEI45669.1"/>
    <property type="molecule type" value="Genomic_DNA"/>
</dbReference>
<sequence length="53" mass="5248">MPDSLLLLLPGSRSCAAASVQNLQMPGLSGLASAYDADSSSVGAAGRPDSGKR</sequence>
<reference evidence="2 3" key="2">
    <citation type="journal article" date="2013" name="Genome Announc.">
        <title>Genome Sequence of Growth-Improving Paenibacillus mucilaginosus Strain KNP414.</title>
        <authorList>
            <person name="Lu J.J."/>
            <person name="Wang J.F."/>
            <person name="Hu X.F."/>
        </authorList>
    </citation>
    <scope>NUCLEOTIDE SEQUENCE [LARGE SCALE GENOMIC DNA]</scope>
    <source>
        <strain evidence="2 3">KNP414</strain>
    </source>
</reference>
<dbReference type="HOGENOM" id="CLU_3064267_0_0_9"/>
<dbReference type="PATRIC" id="fig|1036673.3.peg.6676"/>
<dbReference type="KEGG" id="pms:KNP414_07159"/>
<proteinExistence type="predicted"/>
<dbReference type="Proteomes" id="UP000006620">
    <property type="component" value="Chromosome"/>
</dbReference>
<evidence type="ECO:0000313" key="3">
    <source>
        <dbReference type="Proteomes" id="UP000006620"/>
    </source>
</evidence>